<evidence type="ECO:0008006" key="4">
    <source>
        <dbReference type="Google" id="ProtNLM"/>
    </source>
</evidence>
<accession>A0A7Y8KW93</accession>
<name>A0A7Y8KW93_9BURK</name>
<evidence type="ECO:0000256" key="1">
    <source>
        <dbReference type="SAM" id="SignalP"/>
    </source>
</evidence>
<keyword evidence="3" id="KW-1185">Reference proteome</keyword>
<feature type="signal peptide" evidence="1">
    <location>
        <begin position="1"/>
        <end position="23"/>
    </location>
</feature>
<reference evidence="2 3" key="1">
    <citation type="submission" date="2019-09" db="EMBL/GenBank/DDBJ databases">
        <title>Hydrogenophaga aromatica sp. nov., isolated from a para-xylene-degrading enrichment culture.</title>
        <authorList>
            <person name="Tancsics A."/>
            <person name="Banerjee S."/>
        </authorList>
    </citation>
    <scope>NUCLEOTIDE SEQUENCE [LARGE SCALE GENOMIC DNA]</scope>
    <source>
        <strain evidence="2 3">D2P1</strain>
    </source>
</reference>
<gene>
    <name evidence="2" type="ORF">F3K02_01915</name>
</gene>
<dbReference type="AlphaFoldDB" id="A0A7Y8KW93"/>
<protein>
    <recommendedName>
        <fullName evidence="4">Methanolan biosynthesis EpsI domain-containing protein</fullName>
    </recommendedName>
</protein>
<proteinExistence type="predicted"/>
<keyword evidence="1" id="KW-0732">Signal</keyword>
<organism evidence="2 3">
    <name type="scientific">Hydrogenophaga aromaticivorans</name>
    <dbReference type="NCBI Taxonomy" id="2610898"/>
    <lineage>
        <taxon>Bacteria</taxon>
        <taxon>Pseudomonadati</taxon>
        <taxon>Pseudomonadota</taxon>
        <taxon>Betaproteobacteria</taxon>
        <taxon>Burkholderiales</taxon>
        <taxon>Comamonadaceae</taxon>
        <taxon>Hydrogenophaga</taxon>
    </lineage>
</organism>
<dbReference type="Proteomes" id="UP000545507">
    <property type="component" value="Unassembled WGS sequence"/>
</dbReference>
<dbReference type="EMBL" id="VYGV01000001">
    <property type="protein sequence ID" value="NWF44011.1"/>
    <property type="molecule type" value="Genomic_DNA"/>
</dbReference>
<evidence type="ECO:0000313" key="2">
    <source>
        <dbReference type="EMBL" id="NWF44011.1"/>
    </source>
</evidence>
<feature type="chain" id="PRO_5030536800" description="Methanolan biosynthesis EpsI domain-containing protein" evidence="1">
    <location>
        <begin position="24"/>
        <end position="244"/>
    </location>
</feature>
<sequence>MFGSMLKMLAFGWVTLGALAAQAADFSVGRVEVEFAEEGWKEVRLPDTASAYGGDKTGALTVQSKLYVRGAPGGDDQMLVLVSAHSEGMGGGRGAYMSYSPNCQSDAQIFREGNEGFRVSFMQCLMVTPLYSSESVFKSLAPQVLDLQTSGEVSVQRPVYTVWSHHAISTGSFLDVRVFVMSPMEAAGALVAETLPEGVLPEQVAWGRQLKDAVKSSVHSLSGRLAVPPIRLAQPVQNTHVGGG</sequence>
<comment type="caution">
    <text evidence="2">The sequence shown here is derived from an EMBL/GenBank/DDBJ whole genome shotgun (WGS) entry which is preliminary data.</text>
</comment>
<evidence type="ECO:0000313" key="3">
    <source>
        <dbReference type="Proteomes" id="UP000545507"/>
    </source>
</evidence>